<dbReference type="InterPro" id="IPR001872">
    <property type="entry name" value="Peptidase_A8"/>
</dbReference>
<reference evidence="2" key="1">
    <citation type="journal article" date="2020" name="Nature">
        <title>Giant virus diversity and host interactions through global metagenomics.</title>
        <authorList>
            <person name="Schulz F."/>
            <person name="Roux S."/>
            <person name="Paez-Espino D."/>
            <person name="Jungbluth S."/>
            <person name="Walsh D.A."/>
            <person name="Denef V.J."/>
            <person name="McMahon K.D."/>
            <person name="Konstantinidis K.T."/>
            <person name="Eloe-Fadrosh E.A."/>
            <person name="Kyrpides N.C."/>
            <person name="Woyke T."/>
        </authorList>
    </citation>
    <scope>NUCLEOTIDE SEQUENCE</scope>
    <source>
        <strain evidence="2">GVMAG-M-3300001351-8</strain>
    </source>
</reference>
<protein>
    <submittedName>
        <fullName evidence="2">Uncharacterized protein</fullName>
    </submittedName>
</protein>
<evidence type="ECO:0000313" key="2">
    <source>
        <dbReference type="EMBL" id="QHT28992.1"/>
    </source>
</evidence>
<name>A0A6C0EJU2_9ZZZZ</name>
<keyword evidence="1" id="KW-0812">Transmembrane</keyword>
<feature type="transmembrane region" description="Helical" evidence="1">
    <location>
        <begin position="87"/>
        <end position="108"/>
    </location>
</feature>
<dbReference type="Pfam" id="PF01252">
    <property type="entry name" value="Peptidase_A8"/>
    <property type="match status" value="1"/>
</dbReference>
<dbReference type="EMBL" id="MN738866">
    <property type="protein sequence ID" value="QHT28992.1"/>
    <property type="molecule type" value="Genomic_DNA"/>
</dbReference>
<dbReference type="GO" id="GO:0008961">
    <property type="term" value="F:phosphatidylglycerol-prolipoprotein diacylglyceryl transferase activity"/>
    <property type="evidence" value="ECO:0007669"/>
    <property type="project" value="InterPro"/>
</dbReference>
<feature type="transmembrane region" description="Helical" evidence="1">
    <location>
        <begin position="146"/>
        <end position="163"/>
    </location>
</feature>
<feature type="transmembrane region" description="Helical" evidence="1">
    <location>
        <begin position="172"/>
        <end position="199"/>
    </location>
</feature>
<evidence type="ECO:0000256" key="1">
    <source>
        <dbReference type="SAM" id="Phobius"/>
    </source>
</evidence>
<sequence length="306" mass="36166">MNMYGFLMGLGWLYCSYGLKQLQSETAVCQIDVDYISFFWLIFTIAGSKLFQKIVRNTWEGNASHGALYGTFLYICLISNYCDVYKIVNRLSFYFPVLYFFIRLGNFYNSEHYSVRSANYIQLYEGLLQGPVTLLCIYLYGEKDSIWIFMLLTLSIRIYFEFLRDAFDYKNIIIPIIMIITFYFLESILCFKTGIYLIFMLDIMCKLYIDDSLTHRNYGFNLSLLNNNNYTLRNKIIHLCLFPIVFYYNIGVILGAFSNLLERLINGYVTDYITIPLFPFNRYSFNIADILVTLGIVWDIYNRFIL</sequence>
<dbReference type="GO" id="GO:0004190">
    <property type="term" value="F:aspartic-type endopeptidase activity"/>
    <property type="evidence" value="ECO:0007669"/>
    <property type="project" value="InterPro"/>
</dbReference>
<dbReference type="Pfam" id="PF01790">
    <property type="entry name" value="LGT"/>
    <property type="match status" value="1"/>
</dbReference>
<dbReference type="InterPro" id="IPR001640">
    <property type="entry name" value="Lgt"/>
</dbReference>
<dbReference type="GO" id="GO:0006508">
    <property type="term" value="P:proteolysis"/>
    <property type="evidence" value="ECO:0007669"/>
    <property type="project" value="InterPro"/>
</dbReference>
<keyword evidence="1" id="KW-1133">Transmembrane helix</keyword>
<dbReference type="AlphaFoldDB" id="A0A6C0EJU2"/>
<dbReference type="GO" id="GO:0005886">
    <property type="term" value="C:plasma membrane"/>
    <property type="evidence" value="ECO:0007669"/>
    <property type="project" value="InterPro"/>
</dbReference>
<organism evidence="2">
    <name type="scientific">viral metagenome</name>
    <dbReference type="NCBI Taxonomy" id="1070528"/>
    <lineage>
        <taxon>unclassified sequences</taxon>
        <taxon>metagenomes</taxon>
        <taxon>organismal metagenomes</taxon>
    </lineage>
</organism>
<feature type="transmembrane region" description="Helical" evidence="1">
    <location>
        <begin position="120"/>
        <end position="140"/>
    </location>
</feature>
<feature type="transmembrane region" description="Helical" evidence="1">
    <location>
        <begin position="236"/>
        <end position="257"/>
    </location>
</feature>
<keyword evidence="1" id="KW-0472">Membrane</keyword>
<accession>A0A6C0EJU2</accession>
<dbReference type="GO" id="GO:0042158">
    <property type="term" value="P:lipoprotein biosynthetic process"/>
    <property type="evidence" value="ECO:0007669"/>
    <property type="project" value="InterPro"/>
</dbReference>
<proteinExistence type="predicted"/>